<evidence type="ECO:0000313" key="2">
    <source>
        <dbReference type="Proteomes" id="UP000008311"/>
    </source>
</evidence>
<dbReference type="AlphaFoldDB" id="B9SGG9"/>
<dbReference type="EMBL" id="EQ973952">
    <property type="protein sequence ID" value="EEF37335.1"/>
    <property type="molecule type" value="Genomic_DNA"/>
</dbReference>
<sequence>MAATLQALPTKPTVRIVAIEYQMGKERRSFTKIASTIAENCVAHVYPLPTKQKDWHLLQNSVVLVVEMRGLRETWGCLTRPKRWIAGFPYTGLLELSVDSKADCFVGGGTTGLSYSTSSLTGTGARRRVVGHGGLMASIENSSHKGRRKREREN</sequence>
<keyword evidence="2" id="KW-1185">Reference proteome</keyword>
<accession>B9SGG9</accession>
<evidence type="ECO:0000313" key="1">
    <source>
        <dbReference type="EMBL" id="EEF37335.1"/>
    </source>
</evidence>
<reference evidence="2" key="1">
    <citation type="journal article" date="2010" name="Nat. Biotechnol.">
        <title>Draft genome sequence of the oilseed species Ricinus communis.</title>
        <authorList>
            <person name="Chan A.P."/>
            <person name="Crabtree J."/>
            <person name="Zhao Q."/>
            <person name="Lorenzi H."/>
            <person name="Orvis J."/>
            <person name="Puiu D."/>
            <person name="Melake-Berhan A."/>
            <person name="Jones K.M."/>
            <person name="Redman J."/>
            <person name="Chen G."/>
            <person name="Cahoon E.B."/>
            <person name="Gedil M."/>
            <person name="Stanke M."/>
            <person name="Haas B.J."/>
            <person name="Wortman J.R."/>
            <person name="Fraser-Liggett C.M."/>
            <person name="Ravel J."/>
            <person name="Rabinowicz P.D."/>
        </authorList>
    </citation>
    <scope>NUCLEOTIDE SEQUENCE [LARGE SCALE GENOMIC DNA]</scope>
    <source>
        <strain evidence="2">cv. Hale</strain>
    </source>
</reference>
<organism evidence="1 2">
    <name type="scientific">Ricinus communis</name>
    <name type="common">Castor bean</name>
    <dbReference type="NCBI Taxonomy" id="3988"/>
    <lineage>
        <taxon>Eukaryota</taxon>
        <taxon>Viridiplantae</taxon>
        <taxon>Streptophyta</taxon>
        <taxon>Embryophyta</taxon>
        <taxon>Tracheophyta</taxon>
        <taxon>Spermatophyta</taxon>
        <taxon>Magnoliopsida</taxon>
        <taxon>eudicotyledons</taxon>
        <taxon>Gunneridae</taxon>
        <taxon>Pentapetalae</taxon>
        <taxon>rosids</taxon>
        <taxon>fabids</taxon>
        <taxon>Malpighiales</taxon>
        <taxon>Euphorbiaceae</taxon>
        <taxon>Acalyphoideae</taxon>
        <taxon>Acalypheae</taxon>
        <taxon>Ricinus</taxon>
    </lineage>
</organism>
<dbReference type="Proteomes" id="UP000008311">
    <property type="component" value="Unassembled WGS sequence"/>
</dbReference>
<dbReference type="InParanoid" id="B9SGG9"/>
<proteinExistence type="predicted"/>
<name>B9SGG9_RICCO</name>
<protein>
    <submittedName>
        <fullName evidence="1">Uncharacterized protein</fullName>
    </submittedName>
</protein>
<gene>
    <name evidence="1" type="ORF">RCOM_0745890</name>
</gene>